<evidence type="ECO:0000256" key="7">
    <source>
        <dbReference type="ARBA" id="ARBA00023114"/>
    </source>
</evidence>
<dbReference type="GO" id="GO:0015774">
    <property type="term" value="P:polysaccharide transport"/>
    <property type="evidence" value="ECO:0007669"/>
    <property type="project" value="TreeGrafter"/>
</dbReference>
<feature type="signal peptide" evidence="10">
    <location>
        <begin position="1"/>
        <end position="22"/>
    </location>
</feature>
<dbReference type="Pfam" id="PF02264">
    <property type="entry name" value="LamB"/>
    <property type="match status" value="1"/>
</dbReference>
<evidence type="ECO:0000256" key="8">
    <source>
        <dbReference type="ARBA" id="ARBA00023136"/>
    </source>
</evidence>
<evidence type="ECO:0000256" key="6">
    <source>
        <dbReference type="ARBA" id="ARBA00023065"/>
    </source>
</evidence>
<dbReference type="EMBL" id="JAKRRY010000011">
    <property type="protein sequence ID" value="MCW8346409.1"/>
    <property type="molecule type" value="Genomic_DNA"/>
</dbReference>
<evidence type="ECO:0000256" key="5">
    <source>
        <dbReference type="ARBA" id="ARBA00022692"/>
    </source>
</evidence>
<protein>
    <submittedName>
        <fullName evidence="11">Carbohydrate porin</fullName>
    </submittedName>
</protein>
<keyword evidence="5" id="KW-0812">Transmembrane</keyword>
<evidence type="ECO:0000256" key="9">
    <source>
        <dbReference type="ARBA" id="ARBA00023237"/>
    </source>
</evidence>
<evidence type="ECO:0000313" key="11">
    <source>
        <dbReference type="EMBL" id="MCW8346409.1"/>
    </source>
</evidence>
<dbReference type="InterPro" id="IPR003192">
    <property type="entry name" value="Porin_LamB"/>
</dbReference>
<accession>A0A9X3CMY2</accession>
<evidence type="ECO:0000256" key="1">
    <source>
        <dbReference type="ARBA" id="ARBA00004571"/>
    </source>
</evidence>
<proteinExistence type="inferred from homology"/>
<keyword evidence="4" id="KW-1134">Transmembrane beta strand</keyword>
<organism evidence="11 12">
    <name type="scientific">Vibrio qingdaonensis</name>
    <dbReference type="NCBI Taxonomy" id="2829491"/>
    <lineage>
        <taxon>Bacteria</taxon>
        <taxon>Pseudomonadati</taxon>
        <taxon>Pseudomonadota</taxon>
        <taxon>Gammaproteobacteria</taxon>
        <taxon>Vibrionales</taxon>
        <taxon>Vibrionaceae</taxon>
        <taxon>Vibrio</taxon>
    </lineage>
</organism>
<dbReference type="AlphaFoldDB" id="A0A9X3CMY2"/>
<comment type="subcellular location">
    <subcellularLocation>
        <location evidence="1">Cell outer membrane</location>
        <topology evidence="1">Multi-pass membrane protein</topology>
    </subcellularLocation>
</comment>
<dbReference type="SUPFAM" id="SSF56935">
    <property type="entry name" value="Porins"/>
    <property type="match status" value="1"/>
</dbReference>
<keyword evidence="7" id="KW-0626">Porin</keyword>
<dbReference type="Proteomes" id="UP001155587">
    <property type="component" value="Unassembled WGS sequence"/>
</dbReference>
<comment type="caution">
    <text evidence="11">The sequence shown here is derived from an EMBL/GenBank/DDBJ whole genome shotgun (WGS) entry which is preliminary data.</text>
</comment>
<dbReference type="GO" id="GO:0015288">
    <property type="term" value="F:porin activity"/>
    <property type="evidence" value="ECO:0007669"/>
    <property type="project" value="UniProtKB-KW"/>
</dbReference>
<keyword evidence="8" id="KW-0472">Membrane</keyword>
<dbReference type="GO" id="GO:0006811">
    <property type="term" value="P:monoatomic ion transport"/>
    <property type="evidence" value="ECO:0007669"/>
    <property type="project" value="UniProtKB-KW"/>
</dbReference>
<evidence type="ECO:0000256" key="10">
    <source>
        <dbReference type="SAM" id="SignalP"/>
    </source>
</evidence>
<dbReference type="RefSeq" id="WP_265674969.1">
    <property type="nucleotide sequence ID" value="NZ_JAKRRY010000011.1"/>
</dbReference>
<keyword evidence="6" id="KW-0406">Ion transport</keyword>
<dbReference type="GO" id="GO:0046930">
    <property type="term" value="C:pore complex"/>
    <property type="evidence" value="ECO:0007669"/>
    <property type="project" value="UniProtKB-KW"/>
</dbReference>
<evidence type="ECO:0000313" key="12">
    <source>
        <dbReference type="Proteomes" id="UP001155587"/>
    </source>
</evidence>
<dbReference type="PANTHER" id="PTHR38762">
    <property type="entry name" value="CRYPTIC OUTER MEMBRANE PORIN BGLH-RELATED"/>
    <property type="match status" value="1"/>
</dbReference>
<dbReference type="Gene3D" id="2.40.170.10">
    <property type="entry name" value="Porin, LamB type"/>
    <property type="match status" value="1"/>
</dbReference>
<gene>
    <name evidence="11" type="ORF">MD535_10395</name>
</gene>
<feature type="chain" id="PRO_5040883716" evidence="10">
    <location>
        <begin position="23"/>
        <end position="450"/>
    </location>
</feature>
<keyword evidence="3" id="KW-0813">Transport</keyword>
<evidence type="ECO:0000256" key="2">
    <source>
        <dbReference type="ARBA" id="ARBA00007055"/>
    </source>
</evidence>
<keyword evidence="10" id="KW-0732">Signal</keyword>
<sequence length="450" mass="49008">MKVSRLALGVVAALSINTGVFAQETEGFEFHGYFRTGVITSAENDFKRANYAGQKETLGRLGIEADNDYKANFASTWVFEDERSFKIHIGISKIGKESALTSSADAFDAGISNAFIELNGITPSGTFWAGRREYGKADNYIFMTDFFYTDMSGTGIGIQGYELGDSIVDLAYIGSDRVNEDVDRWATSPAAVGNNATNLNNLMHALNISSTFGNLKLSALLKAMPDNWDTTGKEWAETGYDLTATYNLSSFFAIPGNGFSKIIVQGGKGLGAGNLLGGTITDYNAYHPGSLAQGQHNDWGKAGEASYLLTQLEEDDTSARVLLWGGYTFDNGVSLFPSIQAQYNDMATGDARTDGGYNYWASAMVRPTIPVSQHFYLQGEAGYVYNNWNGNSWKQTKYTVAPTFILPTSLGVAPEIRLLATYLPESWTSKDSKGDAASDFIVGFQADVWW</sequence>
<evidence type="ECO:0000256" key="3">
    <source>
        <dbReference type="ARBA" id="ARBA00022448"/>
    </source>
</evidence>
<dbReference type="InterPro" id="IPR050286">
    <property type="entry name" value="G_neg_Bact_CarbUptk_Porin"/>
</dbReference>
<name>A0A9X3CMY2_9VIBR</name>
<dbReference type="PANTHER" id="PTHR38762:SF1">
    <property type="entry name" value="CRYPTIC OUTER MEMBRANE PORIN BGLH-RELATED"/>
    <property type="match status" value="1"/>
</dbReference>
<keyword evidence="12" id="KW-1185">Reference proteome</keyword>
<dbReference type="InterPro" id="IPR036998">
    <property type="entry name" value="Porin_LamB_sf"/>
</dbReference>
<reference evidence="11" key="1">
    <citation type="submission" date="2022-02" db="EMBL/GenBank/DDBJ databases">
        <title>Vibrio sp. nov, a new bacterium isolated from seawater.</title>
        <authorList>
            <person name="Yuan Y."/>
        </authorList>
    </citation>
    <scope>NUCLEOTIDE SEQUENCE</scope>
    <source>
        <strain evidence="11">ZSDZ65</strain>
    </source>
</reference>
<comment type="similarity">
    <text evidence="2">Belongs to the porin LamB (TC 1.B.3) family.</text>
</comment>
<dbReference type="GO" id="GO:0015144">
    <property type="term" value="F:carbohydrate transmembrane transporter activity"/>
    <property type="evidence" value="ECO:0007669"/>
    <property type="project" value="TreeGrafter"/>
</dbReference>
<evidence type="ECO:0000256" key="4">
    <source>
        <dbReference type="ARBA" id="ARBA00022452"/>
    </source>
</evidence>
<keyword evidence="9" id="KW-0998">Cell outer membrane</keyword>
<dbReference type="GO" id="GO:0009279">
    <property type="term" value="C:cell outer membrane"/>
    <property type="evidence" value="ECO:0007669"/>
    <property type="project" value="UniProtKB-SubCell"/>
</dbReference>